<dbReference type="Pfam" id="PF00535">
    <property type="entry name" value="Glycos_transf_2"/>
    <property type="match status" value="1"/>
</dbReference>
<comment type="similarity">
    <text evidence="2">Belongs to the glycosyltransferase 2 family.</text>
</comment>
<evidence type="ECO:0000259" key="6">
    <source>
        <dbReference type="Pfam" id="PF00535"/>
    </source>
</evidence>
<dbReference type="InterPro" id="IPR029044">
    <property type="entry name" value="Nucleotide-diphossugar_trans"/>
</dbReference>
<feature type="compositionally biased region" description="Basic and acidic residues" evidence="5">
    <location>
        <begin position="323"/>
        <end position="332"/>
    </location>
</feature>
<evidence type="ECO:0000256" key="1">
    <source>
        <dbReference type="ARBA" id="ARBA00004776"/>
    </source>
</evidence>
<keyword evidence="3" id="KW-0328">Glycosyltransferase</keyword>
<dbReference type="Proteomes" id="UP000580718">
    <property type="component" value="Unassembled WGS sequence"/>
</dbReference>
<evidence type="ECO:0000313" key="10">
    <source>
        <dbReference type="Proteomes" id="UP000580718"/>
    </source>
</evidence>
<dbReference type="PANTHER" id="PTHR43179">
    <property type="entry name" value="RHAMNOSYLTRANSFERASE WBBL"/>
    <property type="match status" value="1"/>
</dbReference>
<proteinExistence type="inferred from homology"/>
<dbReference type="Gene3D" id="3.90.550.10">
    <property type="entry name" value="Spore Coat Polysaccharide Biosynthesis Protein SpsA, Chain A"/>
    <property type="match status" value="1"/>
</dbReference>
<organism evidence="8 9">
    <name type="scientific">Modestobacter versicolor</name>
    <dbReference type="NCBI Taxonomy" id="429133"/>
    <lineage>
        <taxon>Bacteria</taxon>
        <taxon>Bacillati</taxon>
        <taxon>Actinomycetota</taxon>
        <taxon>Actinomycetes</taxon>
        <taxon>Geodermatophilales</taxon>
        <taxon>Geodermatophilaceae</taxon>
        <taxon>Modestobacter</taxon>
    </lineage>
</organism>
<reference evidence="8 9" key="1">
    <citation type="submission" date="2018-06" db="EMBL/GenBank/DDBJ databases">
        <title>Draft genome sequence of Modestobacter versicolor CP153-2.</title>
        <authorList>
            <person name="Gundlapally S.R."/>
        </authorList>
    </citation>
    <scope>NUCLEOTIDE SEQUENCE [LARGE SCALE GENOMIC DNA]</scope>
    <source>
        <strain evidence="8 9">CP153-2</strain>
    </source>
</reference>
<evidence type="ECO:0000256" key="5">
    <source>
        <dbReference type="SAM" id="MobiDB-lite"/>
    </source>
</evidence>
<keyword evidence="9" id="KW-1185">Reference proteome</keyword>
<dbReference type="PANTHER" id="PTHR43179:SF12">
    <property type="entry name" value="GALACTOFURANOSYLTRANSFERASE GLFT2"/>
    <property type="match status" value="1"/>
</dbReference>
<keyword evidence="4 8" id="KW-0808">Transferase</keyword>
<evidence type="ECO:0000313" key="7">
    <source>
        <dbReference type="EMBL" id="MBB3678240.1"/>
    </source>
</evidence>
<comment type="caution">
    <text evidence="8">The sequence shown here is derived from an EMBL/GenBank/DDBJ whole genome shotgun (WGS) entry which is preliminary data.</text>
</comment>
<dbReference type="RefSeq" id="WP_110550542.1">
    <property type="nucleotide sequence ID" value="NZ_JACIBU010000001.1"/>
</dbReference>
<dbReference type="AlphaFoldDB" id="A0A323VWS3"/>
<feature type="domain" description="Glycosyltransferase 2-like" evidence="6">
    <location>
        <begin position="16"/>
        <end position="180"/>
    </location>
</feature>
<dbReference type="EMBL" id="JACIBU010000001">
    <property type="protein sequence ID" value="MBB3678240.1"/>
    <property type="molecule type" value="Genomic_DNA"/>
</dbReference>
<evidence type="ECO:0000256" key="4">
    <source>
        <dbReference type="ARBA" id="ARBA00022679"/>
    </source>
</evidence>
<evidence type="ECO:0000313" key="9">
    <source>
        <dbReference type="Proteomes" id="UP000247602"/>
    </source>
</evidence>
<name>A0A323VWS3_9ACTN</name>
<reference evidence="7 10" key="2">
    <citation type="submission" date="2020-08" db="EMBL/GenBank/DDBJ databases">
        <title>Sequencing the genomes of 1000 actinobacteria strains.</title>
        <authorList>
            <person name="Klenk H.-P."/>
        </authorList>
    </citation>
    <scope>NUCLEOTIDE SEQUENCE [LARGE SCALE GENOMIC DNA]</scope>
    <source>
        <strain evidence="7 10">DSM 16678</strain>
    </source>
</reference>
<dbReference type="InterPro" id="IPR001173">
    <property type="entry name" value="Glyco_trans_2-like"/>
</dbReference>
<accession>A0A323VWS3</accession>
<dbReference type="CDD" id="cd04186">
    <property type="entry name" value="GT_2_like_c"/>
    <property type="match status" value="1"/>
</dbReference>
<comment type="pathway">
    <text evidence="1">Cell wall biogenesis; cell wall polysaccharide biosynthesis.</text>
</comment>
<evidence type="ECO:0000313" key="8">
    <source>
        <dbReference type="EMBL" id="PZA23218.1"/>
    </source>
</evidence>
<evidence type="ECO:0000256" key="2">
    <source>
        <dbReference type="ARBA" id="ARBA00006739"/>
    </source>
</evidence>
<evidence type="ECO:0000256" key="3">
    <source>
        <dbReference type="ARBA" id="ARBA00022676"/>
    </source>
</evidence>
<dbReference type="Proteomes" id="UP000247602">
    <property type="component" value="Unassembled WGS sequence"/>
</dbReference>
<dbReference type="EMBL" id="QKNV01000010">
    <property type="protein sequence ID" value="PZA23218.1"/>
    <property type="molecule type" value="Genomic_DNA"/>
</dbReference>
<dbReference type="GO" id="GO:0016757">
    <property type="term" value="F:glycosyltransferase activity"/>
    <property type="evidence" value="ECO:0007669"/>
    <property type="project" value="UniProtKB-KW"/>
</dbReference>
<sequence>MADDPGAPPDSTVRVTVVVVSWEGAHLLPACLDSLRAQTLAHRVVVVDNASTDGTAELLAGRPEVEVVTTARNEGFAGGVQRGIDTVGTEFVALLNNDAVADPAWLAELVRAADAHPEAAAITSLMLLADREPPEVNNAGVVLLDTWYGADRGLGESPDTLAEATEVFGFSGGAALLRTDAVRAVGGFATEFFLYYEDTELSWRLTDAGWSIRFQPTAVVVHEHSATVDQRSRSFAYHNERNRLWMLMRRAPARVALLAALRFAVTTASLTLRPVPPVNGVIPWNLRPGLRLAVARDVVRYLPRAVRSRRSSGRSVGPGGGPARREGPERRT</sequence>
<protein>
    <submittedName>
        <fullName evidence="8">Glycosyltransferase family 2 protein</fullName>
    </submittedName>
</protein>
<dbReference type="OrthoDB" id="9771846at2"/>
<dbReference type="SUPFAM" id="SSF53448">
    <property type="entry name" value="Nucleotide-diphospho-sugar transferases"/>
    <property type="match status" value="1"/>
</dbReference>
<feature type="region of interest" description="Disordered" evidence="5">
    <location>
        <begin position="309"/>
        <end position="332"/>
    </location>
</feature>
<gene>
    <name evidence="8" type="ORF">DMO24_01200</name>
    <name evidence="7" type="ORF">FHX36_003975</name>
</gene>